<comment type="caution">
    <text evidence="2">The sequence shown here is derived from an EMBL/GenBank/DDBJ whole genome shotgun (WGS) entry which is preliminary data.</text>
</comment>
<dbReference type="EMBL" id="BPLR01021115">
    <property type="protein sequence ID" value="GIX86154.1"/>
    <property type="molecule type" value="Genomic_DNA"/>
</dbReference>
<evidence type="ECO:0000256" key="1">
    <source>
        <dbReference type="SAM" id="MobiDB-lite"/>
    </source>
</evidence>
<feature type="region of interest" description="Disordered" evidence="1">
    <location>
        <begin position="73"/>
        <end position="98"/>
    </location>
</feature>
<name>A0AAV4NMY6_CAEEX</name>
<reference evidence="2 3" key="1">
    <citation type="submission" date="2021-06" db="EMBL/GenBank/DDBJ databases">
        <title>Caerostris extrusa draft genome.</title>
        <authorList>
            <person name="Kono N."/>
            <person name="Arakawa K."/>
        </authorList>
    </citation>
    <scope>NUCLEOTIDE SEQUENCE [LARGE SCALE GENOMIC DNA]</scope>
</reference>
<dbReference type="AlphaFoldDB" id="A0AAV4NMY6"/>
<evidence type="ECO:0000313" key="2">
    <source>
        <dbReference type="EMBL" id="GIX86154.1"/>
    </source>
</evidence>
<dbReference type="Proteomes" id="UP001054945">
    <property type="component" value="Unassembled WGS sequence"/>
</dbReference>
<accession>A0AAV4NMY6</accession>
<gene>
    <name evidence="2" type="ORF">CEXT_188961</name>
</gene>
<feature type="compositionally biased region" description="Low complexity" evidence="1">
    <location>
        <begin position="78"/>
        <end position="89"/>
    </location>
</feature>
<organism evidence="2 3">
    <name type="scientific">Caerostris extrusa</name>
    <name type="common">Bark spider</name>
    <name type="synonym">Caerostris bankana</name>
    <dbReference type="NCBI Taxonomy" id="172846"/>
    <lineage>
        <taxon>Eukaryota</taxon>
        <taxon>Metazoa</taxon>
        <taxon>Ecdysozoa</taxon>
        <taxon>Arthropoda</taxon>
        <taxon>Chelicerata</taxon>
        <taxon>Arachnida</taxon>
        <taxon>Araneae</taxon>
        <taxon>Araneomorphae</taxon>
        <taxon>Entelegynae</taxon>
        <taxon>Araneoidea</taxon>
        <taxon>Araneidae</taxon>
        <taxon>Caerostris</taxon>
    </lineage>
</organism>
<keyword evidence="3" id="KW-1185">Reference proteome</keyword>
<evidence type="ECO:0000313" key="3">
    <source>
        <dbReference type="Proteomes" id="UP001054945"/>
    </source>
</evidence>
<protein>
    <submittedName>
        <fullName evidence="2">Uncharacterized protein</fullName>
    </submittedName>
</protein>
<proteinExistence type="predicted"/>
<sequence>MDKIMTLFKLKAIRTKSRGSIAVLFVLPKFRCRLKNGNICSVVPLPLSGTCHAPRLPCKIPFVSFAAEKSAAAPQGVTSATRPAASAPPENSLRSPSF</sequence>